<evidence type="ECO:0000313" key="1">
    <source>
        <dbReference type="EMBL" id="MFC5430781.1"/>
    </source>
</evidence>
<dbReference type="Proteomes" id="UP001596103">
    <property type="component" value="Unassembled WGS sequence"/>
</dbReference>
<keyword evidence="2" id="KW-1185">Reference proteome</keyword>
<dbReference type="RefSeq" id="WP_377713514.1">
    <property type="nucleotide sequence ID" value="NZ_JBHSMP010000023.1"/>
</dbReference>
<proteinExistence type="predicted"/>
<dbReference type="EMBL" id="JBHSMP010000023">
    <property type="protein sequence ID" value="MFC5430781.1"/>
    <property type="molecule type" value="Genomic_DNA"/>
</dbReference>
<evidence type="ECO:0000313" key="2">
    <source>
        <dbReference type="Proteomes" id="UP001596103"/>
    </source>
</evidence>
<comment type="caution">
    <text evidence="1">The sequence shown here is derived from an EMBL/GenBank/DDBJ whole genome shotgun (WGS) entry which is preliminary data.</text>
</comment>
<organism evidence="1 2">
    <name type="scientific">Paraburkholderia denitrificans</name>
    <dbReference type="NCBI Taxonomy" id="694025"/>
    <lineage>
        <taxon>Bacteria</taxon>
        <taxon>Pseudomonadati</taxon>
        <taxon>Pseudomonadota</taxon>
        <taxon>Betaproteobacteria</taxon>
        <taxon>Burkholderiales</taxon>
        <taxon>Burkholderiaceae</taxon>
        <taxon>Paraburkholderia</taxon>
    </lineage>
</organism>
<gene>
    <name evidence="1" type="ORF">ACFPTO_18545</name>
</gene>
<sequence>MDYLEPSALSISPRDGSVYLRGANELLRRDTPKTFVATRLAPLIHRSINHQNGYEWIWLGHLTFAGLPCGLGLCFYAEELSELSFGVSLPAPELIDGWPNRATSEREIEFVREELKTQMNRSFDSGVEQFGWGSVWCLFDERGQQASSGLRYGDRRS</sequence>
<protein>
    <submittedName>
        <fullName evidence="1">Uncharacterized protein</fullName>
    </submittedName>
</protein>
<accession>A0ABW0JCC4</accession>
<name>A0ABW0JCC4_9BURK</name>
<reference evidence="2" key="1">
    <citation type="journal article" date="2019" name="Int. J. Syst. Evol. Microbiol.">
        <title>The Global Catalogue of Microorganisms (GCM) 10K type strain sequencing project: providing services to taxonomists for standard genome sequencing and annotation.</title>
        <authorList>
            <consortium name="The Broad Institute Genomics Platform"/>
            <consortium name="The Broad Institute Genome Sequencing Center for Infectious Disease"/>
            <person name="Wu L."/>
            <person name="Ma J."/>
        </authorList>
    </citation>
    <scope>NUCLEOTIDE SEQUENCE [LARGE SCALE GENOMIC DNA]</scope>
    <source>
        <strain evidence="2">CCUG 56042</strain>
    </source>
</reference>